<evidence type="ECO:0000259" key="6">
    <source>
        <dbReference type="Pfam" id="PF21088"/>
    </source>
</evidence>
<dbReference type="Pfam" id="PF00924">
    <property type="entry name" value="MS_channel_2nd"/>
    <property type="match status" value="1"/>
</dbReference>
<evidence type="ECO:0000259" key="5">
    <source>
        <dbReference type="Pfam" id="PF21082"/>
    </source>
</evidence>
<feature type="transmembrane region" description="Helical" evidence="3">
    <location>
        <begin position="192"/>
        <end position="212"/>
    </location>
</feature>
<dbReference type="InterPro" id="IPR049142">
    <property type="entry name" value="MS_channel_1st"/>
</dbReference>
<evidence type="ECO:0000256" key="3">
    <source>
        <dbReference type="SAM" id="Phobius"/>
    </source>
</evidence>
<dbReference type="InterPro" id="IPR006685">
    <property type="entry name" value="MscS_channel_2nd"/>
</dbReference>
<reference evidence="7 8" key="1">
    <citation type="journal article" date="2020" name="Sci. Rep.">
        <title>A novel cyanobacterial geosmin producer, revising GeoA distribution and dispersion patterns in Bacteria.</title>
        <authorList>
            <person name="Churro C."/>
            <person name="Semedo-Aguiar A.P."/>
            <person name="Silva A.D."/>
            <person name="Pereira-Leal J.B."/>
            <person name="Leite R.B."/>
        </authorList>
    </citation>
    <scope>NUCLEOTIDE SEQUENCE [LARGE SCALE GENOMIC DNA]</scope>
    <source>
        <strain evidence="7 8">IPMA8</strain>
    </source>
</reference>
<dbReference type="PANTHER" id="PTHR30460">
    <property type="entry name" value="MODERATE CONDUCTANCE MECHANOSENSITIVE CHANNEL YBIO"/>
    <property type="match status" value="1"/>
</dbReference>
<evidence type="ECO:0000313" key="7">
    <source>
        <dbReference type="EMBL" id="NQE35697.1"/>
    </source>
</evidence>
<protein>
    <submittedName>
        <fullName evidence="7">MscS family protein YkuT</fullName>
    </submittedName>
</protein>
<sequence>MFPFNRFLRLTIRFVLISLMTIALVISWGAIAQSQVPSLPSGAANNSFNPPSEVSRHGEYETASIKSPLDGKELFEVTSPTIFNRDKIPDGSLPVEVRAQDVNERLWRVFYRTYSAKKTPIVRIATLNNRPIIQISDDRSSRPIRFVTLTEPDADFNGKTLDELTQAWQTILQDEVARFKQLTTPEAVRQRLGQALQILLGLLIASAVIWFLRRILTRRQKTLESQYQEQLTASTNRVSLANAEAKKAHQSAPSISSETIAGEETEAREIADVRSHFLATLQHQFSVKRRLDIDKFLKWALFWIFILMWYVGIARIISIIPLLMRWSVYVWSTPLTLIAIWFGISLAIRISKSLIDRLLHSWKVNPLISLPEAQRIALRSTTIAEALKGLATFVLVISGIIWTLGLFNVPTSSIVAGGAIVGLAISFGSQSLIKDLVNGCLILIEDQFALGDVIQIDNKGGLVENLNLRVTQLRNNEGQLITIPNSAIANVCNLTRLWSRVDFSIVVDYDNDPKQVLDVLRQVSQQMYQEPDWCDRLPEPPEVLGIDDLSHTGMLVRVWLKTAPMQQWSVGREFRLRVRQAFEANNIRIGKPQSITYNMGLNSHIQEETL</sequence>
<evidence type="ECO:0000256" key="1">
    <source>
        <dbReference type="ARBA" id="ARBA00004236"/>
    </source>
</evidence>
<gene>
    <name evidence="7" type="primary">ykuT</name>
    <name evidence="7" type="ORF">E5S67_03432</name>
</gene>
<keyword evidence="8" id="KW-1185">Reference proteome</keyword>
<keyword evidence="3" id="KW-0812">Transmembrane</keyword>
<evidence type="ECO:0000313" key="8">
    <source>
        <dbReference type="Proteomes" id="UP000702425"/>
    </source>
</evidence>
<evidence type="ECO:0000256" key="2">
    <source>
        <dbReference type="ARBA" id="ARBA00022475"/>
    </source>
</evidence>
<evidence type="ECO:0000259" key="4">
    <source>
        <dbReference type="Pfam" id="PF00924"/>
    </source>
</evidence>
<accession>A0ABX2CZ71</accession>
<proteinExistence type="predicted"/>
<feature type="transmembrane region" description="Helical" evidence="3">
    <location>
        <begin position="299"/>
        <end position="323"/>
    </location>
</feature>
<comment type="caution">
    <text evidence="7">The sequence shown here is derived from an EMBL/GenBank/DDBJ whole genome shotgun (WGS) entry which is preliminary data.</text>
</comment>
<feature type="transmembrane region" description="Helical" evidence="3">
    <location>
        <begin position="329"/>
        <end position="348"/>
    </location>
</feature>
<keyword evidence="2" id="KW-1003">Cell membrane</keyword>
<comment type="subcellular location">
    <subcellularLocation>
        <location evidence="1">Cell membrane</location>
    </subcellularLocation>
</comment>
<dbReference type="Proteomes" id="UP000702425">
    <property type="component" value="Unassembled WGS sequence"/>
</dbReference>
<dbReference type="PANTHER" id="PTHR30460:SF0">
    <property type="entry name" value="MODERATE CONDUCTANCE MECHANOSENSITIVE CHANNEL YBIO"/>
    <property type="match status" value="1"/>
</dbReference>
<dbReference type="InterPro" id="IPR045276">
    <property type="entry name" value="YbiO_bact"/>
</dbReference>
<feature type="transmembrane region" description="Helical" evidence="3">
    <location>
        <begin position="413"/>
        <end position="433"/>
    </location>
</feature>
<keyword evidence="3" id="KW-1133">Transmembrane helix</keyword>
<dbReference type="RefSeq" id="WP_216670527.1">
    <property type="nucleotide sequence ID" value="NZ_SRRZ01000061.1"/>
</dbReference>
<keyword evidence="3" id="KW-0472">Membrane</keyword>
<dbReference type="Pfam" id="PF21088">
    <property type="entry name" value="MS_channel_1st"/>
    <property type="match status" value="1"/>
</dbReference>
<dbReference type="Pfam" id="PF21082">
    <property type="entry name" value="MS_channel_3rd"/>
    <property type="match status" value="1"/>
</dbReference>
<dbReference type="InterPro" id="IPR049278">
    <property type="entry name" value="MS_channel_C"/>
</dbReference>
<feature type="domain" description="Mechanosensitive ion channel transmembrane helices 2/3" evidence="6">
    <location>
        <begin position="390"/>
        <end position="430"/>
    </location>
</feature>
<organism evidence="7 8">
    <name type="scientific">Microcoleus asticus IPMA8</name>
    <dbReference type="NCBI Taxonomy" id="2563858"/>
    <lineage>
        <taxon>Bacteria</taxon>
        <taxon>Bacillati</taxon>
        <taxon>Cyanobacteriota</taxon>
        <taxon>Cyanophyceae</taxon>
        <taxon>Oscillatoriophycideae</taxon>
        <taxon>Oscillatoriales</taxon>
        <taxon>Microcoleaceae</taxon>
        <taxon>Microcoleus</taxon>
        <taxon>Microcoleus asticus</taxon>
    </lineage>
</organism>
<feature type="transmembrane region" description="Helical" evidence="3">
    <location>
        <begin position="389"/>
        <end position="407"/>
    </location>
</feature>
<feature type="domain" description="Mechanosensitive ion channel MscS C-terminal" evidence="5">
    <location>
        <begin position="501"/>
        <end position="589"/>
    </location>
</feature>
<dbReference type="EMBL" id="SRRZ01000061">
    <property type="protein sequence ID" value="NQE35697.1"/>
    <property type="molecule type" value="Genomic_DNA"/>
</dbReference>
<feature type="domain" description="Mechanosensitive ion channel MscS" evidence="4">
    <location>
        <begin position="432"/>
        <end position="496"/>
    </location>
</feature>
<name>A0ABX2CZ71_9CYAN</name>